<feature type="signal peptide" evidence="1">
    <location>
        <begin position="1"/>
        <end position="19"/>
    </location>
</feature>
<dbReference type="OrthoDB" id="768050at2"/>
<dbReference type="RefSeq" id="WP_144250379.1">
    <property type="nucleotide sequence ID" value="NZ_VLPK01000005.1"/>
</dbReference>
<reference evidence="2 3" key="1">
    <citation type="submission" date="2019-07" db="EMBL/GenBank/DDBJ databases">
        <authorList>
            <person name="Huq M.A."/>
        </authorList>
    </citation>
    <scope>NUCLEOTIDE SEQUENCE [LARGE SCALE GENOMIC DNA]</scope>
    <source>
        <strain evidence="2 3">MAH-19</strain>
    </source>
</reference>
<keyword evidence="1" id="KW-0732">Signal</keyword>
<evidence type="ECO:0000313" key="3">
    <source>
        <dbReference type="Proteomes" id="UP000318733"/>
    </source>
</evidence>
<dbReference type="EMBL" id="VLPK01000005">
    <property type="protein sequence ID" value="TSJ37345.1"/>
    <property type="molecule type" value="Genomic_DNA"/>
</dbReference>
<organism evidence="2 3">
    <name type="scientific">Mucilaginibacter corticis</name>
    <dbReference type="NCBI Taxonomy" id="2597670"/>
    <lineage>
        <taxon>Bacteria</taxon>
        <taxon>Pseudomonadati</taxon>
        <taxon>Bacteroidota</taxon>
        <taxon>Sphingobacteriia</taxon>
        <taxon>Sphingobacteriales</taxon>
        <taxon>Sphingobacteriaceae</taxon>
        <taxon>Mucilaginibacter</taxon>
    </lineage>
</organism>
<gene>
    <name evidence="2" type="ORF">FO440_21525</name>
</gene>
<keyword evidence="3" id="KW-1185">Reference proteome</keyword>
<proteinExistence type="predicted"/>
<evidence type="ECO:0000313" key="2">
    <source>
        <dbReference type="EMBL" id="TSJ37345.1"/>
    </source>
</evidence>
<evidence type="ECO:0000256" key="1">
    <source>
        <dbReference type="SAM" id="SignalP"/>
    </source>
</evidence>
<protein>
    <submittedName>
        <fullName evidence="2">Uncharacterized protein</fullName>
    </submittedName>
</protein>
<comment type="caution">
    <text evidence="2">The sequence shown here is derived from an EMBL/GenBank/DDBJ whole genome shotgun (WGS) entry which is preliminary data.</text>
</comment>
<accession>A0A556MC19</accession>
<dbReference type="AlphaFoldDB" id="A0A556MC19"/>
<sequence length="203" mass="23296">MFRSLFIILLLALCKPAFCQTATDFNDPDFTLFPKYKEDAKYFANVIPDSTYLYWRCVFNAGPYFRKAKDRVIFETGDKKYAKLIKKYKVGNGFMRGCPPAFCSYYIIAVRSDKTILQVNSPETFKIFLGKIDNLDEVRLVVKDHSYTIYNNSLKSGSYRERKDDYLLLLGGYSSDLISNTPVSTKAVLTKAGDFRIIESGTY</sequence>
<feature type="chain" id="PRO_5021825612" evidence="1">
    <location>
        <begin position="20"/>
        <end position="203"/>
    </location>
</feature>
<name>A0A556MC19_9SPHI</name>
<dbReference type="Proteomes" id="UP000318733">
    <property type="component" value="Unassembled WGS sequence"/>
</dbReference>